<dbReference type="AlphaFoldDB" id="B1HXA9"/>
<dbReference type="Pfam" id="PF01943">
    <property type="entry name" value="Polysacc_synt"/>
    <property type="match status" value="1"/>
</dbReference>
<feature type="transmembrane region" description="Helical" evidence="6">
    <location>
        <begin position="459"/>
        <end position="483"/>
    </location>
</feature>
<gene>
    <name evidence="7" type="ordered locus">Bsph_4224</name>
</gene>
<feature type="transmembrane region" description="Helical" evidence="6">
    <location>
        <begin position="368"/>
        <end position="389"/>
    </location>
</feature>
<proteinExistence type="predicted"/>
<organism evidence="7 8">
    <name type="scientific">Lysinibacillus sphaericus (strain C3-41)</name>
    <dbReference type="NCBI Taxonomy" id="444177"/>
    <lineage>
        <taxon>Bacteria</taxon>
        <taxon>Bacillati</taxon>
        <taxon>Bacillota</taxon>
        <taxon>Bacilli</taxon>
        <taxon>Bacillales</taxon>
        <taxon>Bacillaceae</taxon>
        <taxon>Lysinibacillus</taxon>
    </lineage>
</organism>
<evidence type="ECO:0000256" key="1">
    <source>
        <dbReference type="ARBA" id="ARBA00004651"/>
    </source>
</evidence>
<dbReference type="PANTHER" id="PTHR30250">
    <property type="entry name" value="PST FAMILY PREDICTED COLANIC ACID TRANSPORTER"/>
    <property type="match status" value="1"/>
</dbReference>
<feature type="transmembrane region" description="Helical" evidence="6">
    <location>
        <begin position="246"/>
        <end position="266"/>
    </location>
</feature>
<evidence type="ECO:0000313" key="7">
    <source>
        <dbReference type="EMBL" id="ACA41685.1"/>
    </source>
</evidence>
<dbReference type="InterPro" id="IPR050833">
    <property type="entry name" value="Poly_Biosynth_Transport"/>
</dbReference>
<feature type="transmembrane region" description="Helical" evidence="6">
    <location>
        <begin position="128"/>
        <end position="148"/>
    </location>
</feature>
<dbReference type="Proteomes" id="UP000002164">
    <property type="component" value="Chromosome"/>
</dbReference>
<dbReference type="CDD" id="cd13124">
    <property type="entry name" value="MATE_SpoVB_like"/>
    <property type="match status" value="1"/>
</dbReference>
<keyword evidence="5 6" id="KW-0472">Membrane</keyword>
<evidence type="ECO:0000256" key="6">
    <source>
        <dbReference type="SAM" id="Phobius"/>
    </source>
</evidence>
<feature type="transmembrane region" description="Helical" evidence="6">
    <location>
        <begin position="193"/>
        <end position="217"/>
    </location>
</feature>
<keyword evidence="3 6" id="KW-0812">Transmembrane</keyword>
<dbReference type="GO" id="GO:0005886">
    <property type="term" value="C:plasma membrane"/>
    <property type="evidence" value="ECO:0007669"/>
    <property type="project" value="UniProtKB-SubCell"/>
</dbReference>
<keyword evidence="4 6" id="KW-1133">Transmembrane helix</keyword>
<evidence type="ECO:0000256" key="4">
    <source>
        <dbReference type="ARBA" id="ARBA00022989"/>
    </source>
</evidence>
<dbReference type="KEGG" id="lsp:Bsph_4224"/>
<feature type="transmembrane region" description="Helical" evidence="6">
    <location>
        <begin position="298"/>
        <end position="318"/>
    </location>
</feature>
<reference evidence="7 8" key="1">
    <citation type="journal article" date="2008" name="J. Bacteriol.">
        <title>Complete genome sequence of the mosquitocidal bacterium Bacillus sphaericus C3-41 and comparison with those of closely related Bacillus species.</title>
        <authorList>
            <person name="Hu X."/>
            <person name="Fan W."/>
            <person name="Han B."/>
            <person name="Liu H."/>
            <person name="Zheng D."/>
            <person name="Li Q."/>
            <person name="Dong W."/>
            <person name="Yan J."/>
            <person name="Gao M."/>
            <person name="Berry C."/>
            <person name="Yuan Z."/>
        </authorList>
    </citation>
    <scope>NUCLEOTIDE SEQUENCE [LARGE SCALE GENOMIC DNA]</scope>
    <source>
        <strain evidence="7 8">C3-41</strain>
    </source>
</reference>
<dbReference type="EnsemblBacteria" id="ACA41685">
    <property type="protein sequence ID" value="ACA41685"/>
    <property type="gene ID" value="Bsph_4224"/>
</dbReference>
<protein>
    <submittedName>
        <fullName evidence="7">Hypothetical yabM protein</fullName>
    </submittedName>
</protein>
<dbReference type="HOGENOM" id="CLU_022017_1_0_9"/>
<feature type="transmembrane region" description="Helical" evidence="6">
    <location>
        <begin position="428"/>
        <end position="447"/>
    </location>
</feature>
<evidence type="ECO:0000256" key="5">
    <source>
        <dbReference type="ARBA" id="ARBA00023136"/>
    </source>
</evidence>
<feature type="transmembrane region" description="Helical" evidence="6">
    <location>
        <begin position="90"/>
        <end position="116"/>
    </location>
</feature>
<name>B1HXA9_LYSSC</name>
<feature type="transmembrane region" description="Helical" evidence="6">
    <location>
        <begin position="49"/>
        <end position="70"/>
    </location>
</feature>
<feature type="transmembrane region" description="Helical" evidence="6">
    <location>
        <begin position="495"/>
        <end position="515"/>
    </location>
</feature>
<evidence type="ECO:0000256" key="3">
    <source>
        <dbReference type="ARBA" id="ARBA00022692"/>
    </source>
</evidence>
<dbReference type="PANTHER" id="PTHR30250:SF21">
    <property type="entry name" value="LIPID II FLIPPASE MURJ"/>
    <property type="match status" value="1"/>
</dbReference>
<dbReference type="InterPro" id="IPR002797">
    <property type="entry name" value="Polysacc_synth"/>
</dbReference>
<dbReference type="PIRSF" id="PIRSF038958">
    <property type="entry name" value="PG_synth_SpoVB"/>
    <property type="match status" value="1"/>
</dbReference>
<evidence type="ECO:0000256" key="2">
    <source>
        <dbReference type="ARBA" id="ARBA00022475"/>
    </source>
</evidence>
<keyword evidence="2" id="KW-1003">Cell membrane</keyword>
<feature type="transmembrane region" description="Helical" evidence="6">
    <location>
        <begin position="339"/>
        <end position="362"/>
    </location>
</feature>
<dbReference type="EMBL" id="CP000817">
    <property type="protein sequence ID" value="ACA41685.1"/>
    <property type="molecule type" value="Genomic_DNA"/>
</dbReference>
<sequence length="540" mass="59592">MGMMSNLMKGTAILTLGMFLSKVLGLIYIFPFYAIVGEKNIALYQYAYIPYSIMLAIAISGAPIAVSKFVSKYNAMGDYQSGRKLMKSGIIIMMMTGFAAFIALFFLATPIAGLVIKSEEQVFTVDQIASVIRWVSFALIVVPFMSLWRGFFQGYDKMEPTAVSQLVEQIVRIVVLLGGSFIVVVVFKGKPETAISFAVFAAFIGAIGGLGVLYYYWKKYQPEFNLLRSQSVTSTQLPMSNIYKEVITYSIPMVFVGVANPLFQLVDMLTFNGAMTSIGLAEVTDTYLSMINFMTHKVVIIPVMLATGFSMALVPTITKYYTQGEYLSLRHAMDKTYQILIFITLPAVVGISLLANEIYFMLYSESEMGAMILAHYAPVAILFALFQVTAALLQGIDFQKWIVFSLLSGIFVKLALNIPLIRLLEADGAIVATAIGYSVSILINILVLRKTLNYRSEMVVRRVLLIALLTMAMAISVLIVHKLLELLMGPVDSKFSALLFSVICAVVGVAVYGFLSLRIGLAQKLLGERLTRIMSKLGMK</sequence>
<dbReference type="InterPro" id="IPR024923">
    <property type="entry name" value="PG_synth_SpoVB"/>
</dbReference>
<accession>B1HXA9</accession>
<feature type="transmembrane region" description="Helical" evidence="6">
    <location>
        <begin position="169"/>
        <end position="187"/>
    </location>
</feature>
<comment type="subcellular location">
    <subcellularLocation>
        <location evidence="1">Cell membrane</location>
        <topology evidence="1">Multi-pass membrane protein</topology>
    </subcellularLocation>
</comment>
<evidence type="ECO:0000313" key="8">
    <source>
        <dbReference type="Proteomes" id="UP000002164"/>
    </source>
</evidence>
<feature type="transmembrane region" description="Helical" evidence="6">
    <location>
        <begin position="401"/>
        <end position="422"/>
    </location>
</feature>